<evidence type="ECO:0000256" key="1">
    <source>
        <dbReference type="SAM" id="MobiDB-lite"/>
    </source>
</evidence>
<accession>A0A1L9VHV1</accession>
<proteinExistence type="predicted"/>
<evidence type="ECO:0000313" key="2">
    <source>
        <dbReference type="EMBL" id="OJJ83470.1"/>
    </source>
</evidence>
<dbReference type="EMBL" id="KV878899">
    <property type="protein sequence ID" value="OJJ83470.1"/>
    <property type="molecule type" value="Genomic_DNA"/>
</dbReference>
<evidence type="ECO:0000313" key="3">
    <source>
        <dbReference type="Proteomes" id="UP000184300"/>
    </source>
</evidence>
<dbReference type="VEuPathDB" id="FungiDB:ASPGLDRAFT_48016"/>
<dbReference type="RefSeq" id="XP_022400168.1">
    <property type="nucleotide sequence ID" value="XM_022546801.1"/>
</dbReference>
<feature type="region of interest" description="Disordered" evidence="1">
    <location>
        <begin position="1"/>
        <end position="118"/>
    </location>
</feature>
<name>A0A1L9VHV1_ASPGL</name>
<keyword evidence="3" id="KW-1185">Reference proteome</keyword>
<reference evidence="3" key="1">
    <citation type="journal article" date="2017" name="Genome Biol.">
        <title>Comparative genomics reveals high biological diversity and specific adaptations in the industrially and medically important fungal genus Aspergillus.</title>
        <authorList>
            <person name="de Vries R.P."/>
            <person name="Riley R."/>
            <person name="Wiebenga A."/>
            <person name="Aguilar-Osorio G."/>
            <person name="Amillis S."/>
            <person name="Uchima C.A."/>
            <person name="Anderluh G."/>
            <person name="Asadollahi M."/>
            <person name="Askin M."/>
            <person name="Barry K."/>
            <person name="Battaglia E."/>
            <person name="Bayram O."/>
            <person name="Benocci T."/>
            <person name="Braus-Stromeyer S.A."/>
            <person name="Caldana C."/>
            <person name="Canovas D."/>
            <person name="Cerqueira G.C."/>
            <person name="Chen F."/>
            <person name="Chen W."/>
            <person name="Choi C."/>
            <person name="Clum A."/>
            <person name="Dos Santos R.A."/>
            <person name="Damasio A.R."/>
            <person name="Diallinas G."/>
            <person name="Emri T."/>
            <person name="Fekete E."/>
            <person name="Flipphi M."/>
            <person name="Freyberg S."/>
            <person name="Gallo A."/>
            <person name="Gournas C."/>
            <person name="Habgood R."/>
            <person name="Hainaut M."/>
            <person name="Harispe M.L."/>
            <person name="Henrissat B."/>
            <person name="Hilden K.S."/>
            <person name="Hope R."/>
            <person name="Hossain A."/>
            <person name="Karabika E."/>
            <person name="Karaffa L."/>
            <person name="Karanyi Z."/>
            <person name="Krasevec N."/>
            <person name="Kuo A."/>
            <person name="Kusch H."/>
            <person name="LaButti K."/>
            <person name="Lagendijk E.L."/>
            <person name="Lapidus A."/>
            <person name="Levasseur A."/>
            <person name="Lindquist E."/>
            <person name="Lipzen A."/>
            <person name="Logrieco A.F."/>
            <person name="MacCabe A."/>
            <person name="Maekelae M.R."/>
            <person name="Malavazi I."/>
            <person name="Melin P."/>
            <person name="Meyer V."/>
            <person name="Mielnichuk N."/>
            <person name="Miskei M."/>
            <person name="Molnar A.P."/>
            <person name="Mule G."/>
            <person name="Ngan C.Y."/>
            <person name="Orejas M."/>
            <person name="Orosz E."/>
            <person name="Ouedraogo J.P."/>
            <person name="Overkamp K.M."/>
            <person name="Park H.-S."/>
            <person name="Perrone G."/>
            <person name="Piumi F."/>
            <person name="Punt P.J."/>
            <person name="Ram A.F."/>
            <person name="Ramon A."/>
            <person name="Rauscher S."/>
            <person name="Record E."/>
            <person name="Riano-Pachon D.M."/>
            <person name="Robert V."/>
            <person name="Roehrig J."/>
            <person name="Ruller R."/>
            <person name="Salamov A."/>
            <person name="Salih N.S."/>
            <person name="Samson R.A."/>
            <person name="Sandor E."/>
            <person name="Sanguinetti M."/>
            <person name="Schuetze T."/>
            <person name="Sepcic K."/>
            <person name="Shelest E."/>
            <person name="Sherlock G."/>
            <person name="Sophianopoulou V."/>
            <person name="Squina F.M."/>
            <person name="Sun H."/>
            <person name="Susca A."/>
            <person name="Todd R.B."/>
            <person name="Tsang A."/>
            <person name="Unkles S.E."/>
            <person name="van de Wiele N."/>
            <person name="van Rossen-Uffink D."/>
            <person name="Oliveira J.V."/>
            <person name="Vesth T.C."/>
            <person name="Visser J."/>
            <person name="Yu J.-H."/>
            <person name="Zhou M."/>
            <person name="Andersen M.R."/>
            <person name="Archer D.B."/>
            <person name="Baker S.E."/>
            <person name="Benoit I."/>
            <person name="Brakhage A.A."/>
            <person name="Braus G.H."/>
            <person name="Fischer R."/>
            <person name="Frisvad J.C."/>
            <person name="Goldman G.H."/>
            <person name="Houbraken J."/>
            <person name="Oakley B."/>
            <person name="Pocsi I."/>
            <person name="Scazzocchio C."/>
            <person name="Seiboth B."/>
            <person name="vanKuyk P.A."/>
            <person name="Wortman J."/>
            <person name="Dyer P.S."/>
            <person name="Grigoriev I.V."/>
        </authorList>
    </citation>
    <scope>NUCLEOTIDE SEQUENCE [LARGE SCALE GENOMIC DNA]</scope>
    <source>
        <strain evidence="3">CBS 516.65</strain>
    </source>
</reference>
<protein>
    <submittedName>
        <fullName evidence="2">Uncharacterized protein</fullName>
    </submittedName>
</protein>
<feature type="compositionally biased region" description="Basic and acidic residues" evidence="1">
    <location>
        <begin position="41"/>
        <end position="50"/>
    </location>
</feature>
<dbReference type="GeneID" id="34463062"/>
<gene>
    <name evidence="2" type="ORF">ASPGLDRAFT_48016</name>
</gene>
<organism evidence="2 3">
    <name type="scientific">Aspergillus glaucus CBS 516.65</name>
    <dbReference type="NCBI Taxonomy" id="1160497"/>
    <lineage>
        <taxon>Eukaryota</taxon>
        <taxon>Fungi</taxon>
        <taxon>Dikarya</taxon>
        <taxon>Ascomycota</taxon>
        <taxon>Pezizomycotina</taxon>
        <taxon>Eurotiomycetes</taxon>
        <taxon>Eurotiomycetidae</taxon>
        <taxon>Eurotiales</taxon>
        <taxon>Aspergillaceae</taxon>
        <taxon>Aspergillus</taxon>
        <taxon>Aspergillus subgen. Aspergillus</taxon>
    </lineage>
</organism>
<dbReference type="AlphaFoldDB" id="A0A1L9VHV1"/>
<sequence>MVQRTGGIDQDGSGIERTKGDILVESEAQGVEDNGQTHGFKPAEEDKESTTNESAIDEEGKNDGATRGKGREKRRRSLEGCQQDDGGNNIRWWRTGDETTEGSSGQVRGSDLTECQHG</sequence>
<dbReference type="Proteomes" id="UP000184300">
    <property type="component" value="Unassembled WGS sequence"/>
</dbReference>